<dbReference type="Proteomes" id="UP000223749">
    <property type="component" value="Chromosome"/>
</dbReference>
<dbReference type="GO" id="GO:0008721">
    <property type="term" value="F:D-serine ammonia-lyase activity"/>
    <property type="evidence" value="ECO:0007669"/>
    <property type="project" value="TreeGrafter"/>
</dbReference>
<dbReference type="InterPro" id="IPR051466">
    <property type="entry name" value="D-amino_acid_metab_enzyme"/>
</dbReference>
<sequence length="377" mass="41806">MNSVKKLTNRYWFEIDNVSELDSPALAFYPDRIAENIRTLKASIDSISRLRPHVKTHKSAEVTLLMINAGITKFKCATIAEAEMLAVCGAADVLLAYQPVGPKVKRYISLIKTFQQTQFSCLVDNEQSLNELSAAAVESDLQINVFLDLNLGMNRTGILPNEKALALYQKMNVSEGINAIGLHGYDGHIHDVSLSKRREKWQVGWDAIKSLKDSIVASGLPVPVIVGGGTPTYPFYAEQPEVECSPGTFILWDKGYQNSFEEQDYEIAAVLISRVISILDETKICLDLGHKAVAAENELTKRVSFINAPDARIISQSEEHLVLEMGKDHGFKIGDVLYGLPIHICPTVALYDRAATVIGHKIRGEWAIVSRNRKINI</sequence>
<evidence type="ECO:0000313" key="4">
    <source>
        <dbReference type="EMBL" id="ATP55905.1"/>
    </source>
</evidence>
<dbReference type="InterPro" id="IPR029066">
    <property type="entry name" value="PLP-binding_barrel"/>
</dbReference>
<dbReference type="EMBL" id="CP024091">
    <property type="protein sequence ID" value="ATP55905.1"/>
    <property type="molecule type" value="Genomic_DNA"/>
</dbReference>
<dbReference type="PANTHER" id="PTHR28004">
    <property type="entry name" value="ZGC:162816-RELATED"/>
    <property type="match status" value="1"/>
</dbReference>
<name>A0A2D1U2T5_9SPHI</name>
<keyword evidence="5" id="KW-1185">Reference proteome</keyword>
<organism evidence="4 5">
    <name type="scientific">Pedobacter ginsengisoli</name>
    <dbReference type="NCBI Taxonomy" id="363852"/>
    <lineage>
        <taxon>Bacteria</taxon>
        <taxon>Pseudomonadati</taxon>
        <taxon>Bacteroidota</taxon>
        <taxon>Sphingobacteriia</taxon>
        <taxon>Sphingobacteriales</taxon>
        <taxon>Sphingobacteriaceae</taxon>
        <taxon>Pedobacter</taxon>
    </lineage>
</organism>
<dbReference type="Pfam" id="PF14031">
    <property type="entry name" value="D-ser_dehydrat"/>
    <property type="match status" value="1"/>
</dbReference>
<dbReference type="RefSeq" id="WP_099437847.1">
    <property type="nucleotide sequence ID" value="NZ_CP024091.1"/>
</dbReference>
<evidence type="ECO:0000256" key="1">
    <source>
        <dbReference type="ARBA" id="ARBA00005323"/>
    </source>
</evidence>
<evidence type="ECO:0000259" key="3">
    <source>
        <dbReference type="SMART" id="SM01119"/>
    </source>
</evidence>
<dbReference type="PANTHER" id="PTHR28004:SF2">
    <property type="entry name" value="D-SERINE DEHYDRATASE"/>
    <property type="match status" value="1"/>
</dbReference>
<dbReference type="InterPro" id="IPR026956">
    <property type="entry name" value="D-ser_dehydrat-like_dom"/>
</dbReference>
<evidence type="ECO:0000313" key="5">
    <source>
        <dbReference type="Proteomes" id="UP000223749"/>
    </source>
</evidence>
<dbReference type="Gene3D" id="2.40.37.20">
    <property type="entry name" value="D-serine dehydratase-like domain"/>
    <property type="match status" value="1"/>
</dbReference>
<dbReference type="AlphaFoldDB" id="A0A2D1U2T5"/>
<evidence type="ECO:0000256" key="2">
    <source>
        <dbReference type="ARBA" id="ARBA00023239"/>
    </source>
</evidence>
<reference evidence="4 5" key="1">
    <citation type="submission" date="2017-10" db="EMBL/GenBank/DDBJ databases">
        <title>Whole genome of Pedobacter ginsengisoli T01R-27 isolated from tomato rhizosphere.</title>
        <authorList>
            <person name="Weon H.-Y."/>
            <person name="Lee S.A."/>
            <person name="Sang M.K."/>
            <person name="Song J."/>
        </authorList>
    </citation>
    <scope>NUCLEOTIDE SEQUENCE [LARGE SCALE GENOMIC DNA]</scope>
    <source>
        <strain evidence="4 5">T01R-27</strain>
    </source>
</reference>
<comment type="similarity">
    <text evidence="1">Belongs to the DSD1 family.</text>
</comment>
<feature type="domain" description="D-serine dehydratase-like" evidence="3">
    <location>
        <begin position="268"/>
        <end position="358"/>
    </location>
</feature>
<dbReference type="InterPro" id="IPR001608">
    <property type="entry name" value="Ala_racemase_N"/>
</dbReference>
<proteinExistence type="inferred from homology"/>
<gene>
    <name evidence="4" type="ORF">CPT03_05210</name>
</gene>
<accession>A0A2D1U2T5</accession>
<dbReference type="Pfam" id="PF01168">
    <property type="entry name" value="Ala_racemase_N"/>
    <property type="match status" value="1"/>
</dbReference>
<dbReference type="SUPFAM" id="SSF51419">
    <property type="entry name" value="PLP-binding barrel"/>
    <property type="match status" value="1"/>
</dbReference>
<keyword evidence="2" id="KW-0456">Lyase</keyword>
<dbReference type="InterPro" id="IPR042208">
    <property type="entry name" value="D-ser_dehydrat-like_sf"/>
</dbReference>
<protein>
    <submittedName>
        <fullName evidence="4">Threonine aldolase</fullName>
    </submittedName>
</protein>
<dbReference type="OrthoDB" id="9788869at2"/>
<dbReference type="SMART" id="SM01119">
    <property type="entry name" value="D-ser_dehydrat"/>
    <property type="match status" value="1"/>
</dbReference>
<dbReference type="CDD" id="cd06821">
    <property type="entry name" value="PLPDE_III_D-TA"/>
    <property type="match status" value="1"/>
</dbReference>
<dbReference type="KEGG" id="pgs:CPT03_05210"/>
<dbReference type="GO" id="GO:0036088">
    <property type="term" value="P:D-serine catabolic process"/>
    <property type="evidence" value="ECO:0007669"/>
    <property type="project" value="TreeGrafter"/>
</dbReference>
<dbReference type="Gene3D" id="3.20.20.10">
    <property type="entry name" value="Alanine racemase"/>
    <property type="match status" value="1"/>
</dbReference>